<dbReference type="AlphaFoldDB" id="A0A699W4Y6"/>
<sequence>LVYGKDQGKHIDVDGFVDADYAKDPNKKAEYMAFTKAVKESIWLKGLLM</sequence>
<feature type="non-terminal residue" evidence="1">
    <location>
        <position position="1"/>
    </location>
</feature>
<organism evidence="1">
    <name type="scientific">Tanacetum cinerariifolium</name>
    <name type="common">Dalmatian daisy</name>
    <name type="synonym">Chrysanthemum cinerariifolium</name>
    <dbReference type="NCBI Taxonomy" id="118510"/>
    <lineage>
        <taxon>Eukaryota</taxon>
        <taxon>Viridiplantae</taxon>
        <taxon>Streptophyta</taxon>
        <taxon>Embryophyta</taxon>
        <taxon>Tracheophyta</taxon>
        <taxon>Spermatophyta</taxon>
        <taxon>Magnoliopsida</taxon>
        <taxon>eudicotyledons</taxon>
        <taxon>Gunneridae</taxon>
        <taxon>Pentapetalae</taxon>
        <taxon>asterids</taxon>
        <taxon>campanulids</taxon>
        <taxon>Asterales</taxon>
        <taxon>Asteraceae</taxon>
        <taxon>Asteroideae</taxon>
        <taxon>Anthemideae</taxon>
        <taxon>Anthemidinae</taxon>
        <taxon>Tanacetum</taxon>
    </lineage>
</organism>
<reference evidence="1" key="1">
    <citation type="journal article" date="2019" name="Sci. Rep.">
        <title>Draft genome of Tanacetum cinerariifolium, the natural source of mosquito coil.</title>
        <authorList>
            <person name="Yamashiro T."/>
            <person name="Shiraishi A."/>
            <person name="Satake H."/>
            <person name="Nakayama K."/>
        </authorList>
    </citation>
    <scope>NUCLEOTIDE SEQUENCE</scope>
</reference>
<accession>A0A699W4Y6</accession>
<name>A0A699W4Y6_TANCI</name>
<protein>
    <recommendedName>
        <fullName evidence="2">Retrovirus-related Pol polyprotein from transposon TNT 1-94</fullName>
    </recommendedName>
</protein>
<gene>
    <name evidence="1" type="ORF">Tci_912715</name>
</gene>
<evidence type="ECO:0008006" key="2">
    <source>
        <dbReference type="Google" id="ProtNLM"/>
    </source>
</evidence>
<dbReference type="EMBL" id="BKCJ011538887">
    <property type="protein sequence ID" value="GFD40746.1"/>
    <property type="molecule type" value="Genomic_DNA"/>
</dbReference>
<comment type="caution">
    <text evidence="1">The sequence shown here is derived from an EMBL/GenBank/DDBJ whole genome shotgun (WGS) entry which is preliminary data.</text>
</comment>
<evidence type="ECO:0000313" key="1">
    <source>
        <dbReference type="EMBL" id="GFD40746.1"/>
    </source>
</evidence>
<proteinExistence type="predicted"/>